<comment type="caution">
    <text evidence="1">The sequence shown here is derived from an EMBL/GenBank/DDBJ whole genome shotgun (WGS) entry which is preliminary data.</text>
</comment>
<dbReference type="OrthoDB" id="990403at2759"/>
<protein>
    <submittedName>
        <fullName evidence="1">Uncharacterized protein</fullName>
    </submittedName>
</protein>
<keyword evidence="2" id="KW-1185">Reference proteome</keyword>
<evidence type="ECO:0000313" key="2">
    <source>
        <dbReference type="Proteomes" id="UP000593573"/>
    </source>
</evidence>
<evidence type="ECO:0000313" key="1">
    <source>
        <dbReference type="EMBL" id="MBA0662575.1"/>
    </source>
</evidence>
<proteinExistence type="predicted"/>
<organism evidence="1 2">
    <name type="scientific">Gossypium klotzschianum</name>
    <dbReference type="NCBI Taxonomy" id="34286"/>
    <lineage>
        <taxon>Eukaryota</taxon>
        <taxon>Viridiplantae</taxon>
        <taxon>Streptophyta</taxon>
        <taxon>Embryophyta</taxon>
        <taxon>Tracheophyta</taxon>
        <taxon>Spermatophyta</taxon>
        <taxon>Magnoliopsida</taxon>
        <taxon>eudicotyledons</taxon>
        <taxon>Gunneridae</taxon>
        <taxon>Pentapetalae</taxon>
        <taxon>rosids</taxon>
        <taxon>malvids</taxon>
        <taxon>Malvales</taxon>
        <taxon>Malvaceae</taxon>
        <taxon>Malvoideae</taxon>
        <taxon>Gossypium</taxon>
    </lineage>
</organism>
<sequence>MSTKLTYGNRIQIGRYYGRNISKCGKIDMIIYLLGNRSSFQS</sequence>
<dbReference type="EMBL" id="JABFAB010000010">
    <property type="protein sequence ID" value="MBA0662575.1"/>
    <property type="molecule type" value="Genomic_DNA"/>
</dbReference>
<dbReference type="Proteomes" id="UP000593573">
    <property type="component" value="Unassembled WGS sequence"/>
</dbReference>
<name>A0A7J8VIG7_9ROSI</name>
<gene>
    <name evidence="1" type="ORF">Goklo_006671</name>
</gene>
<reference evidence="1 2" key="1">
    <citation type="journal article" date="2019" name="Genome Biol. Evol.">
        <title>Insights into the evolution of the New World diploid cottons (Gossypium, subgenus Houzingenia) based on genome sequencing.</title>
        <authorList>
            <person name="Grover C.E."/>
            <person name="Arick M.A. 2nd"/>
            <person name="Thrash A."/>
            <person name="Conover J.L."/>
            <person name="Sanders W.S."/>
            <person name="Peterson D.G."/>
            <person name="Frelichowski J.E."/>
            <person name="Scheffler J.A."/>
            <person name="Scheffler B.E."/>
            <person name="Wendel J.F."/>
        </authorList>
    </citation>
    <scope>NUCLEOTIDE SEQUENCE [LARGE SCALE GENOMIC DNA]</scope>
    <source>
        <strain evidence="1">57</strain>
        <tissue evidence="1">Leaf</tissue>
    </source>
</reference>
<accession>A0A7J8VIG7</accession>
<dbReference type="AlphaFoldDB" id="A0A7J8VIG7"/>